<evidence type="ECO:0000256" key="1">
    <source>
        <dbReference type="SAM" id="Phobius"/>
    </source>
</evidence>
<feature type="transmembrane region" description="Helical" evidence="1">
    <location>
        <begin position="7"/>
        <end position="25"/>
    </location>
</feature>
<dbReference type="KEGG" id="nall:PP769_00790"/>
<keyword evidence="1" id="KW-0812">Transmembrane</keyword>
<dbReference type="Proteomes" id="UP001302719">
    <property type="component" value="Chromosome"/>
</dbReference>
<evidence type="ECO:0000313" key="3">
    <source>
        <dbReference type="Proteomes" id="UP001302719"/>
    </source>
</evidence>
<keyword evidence="3" id="KW-1185">Reference proteome</keyword>
<organism evidence="2 3">
    <name type="scientific">Candidatus Nitrospira allomarina</name>
    <dbReference type="NCBI Taxonomy" id="3020900"/>
    <lineage>
        <taxon>Bacteria</taxon>
        <taxon>Pseudomonadati</taxon>
        <taxon>Nitrospirota</taxon>
        <taxon>Nitrospiria</taxon>
        <taxon>Nitrospirales</taxon>
        <taxon>Nitrospiraceae</taxon>
        <taxon>Nitrospira</taxon>
    </lineage>
</organism>
<sequence>MIPQKERAAGLAFLPILTTIGFYLLPADWQLHTAVQFVPQLTAYAALSAWAYKNGDLRHKLGLGFTNIQSGVTRGTAVGLTLGILNTGVILYVMPALGVDINFLSQTPHAQVPFWIMMPWFIILIAMAVELNFRGFLLGRLLVWFQHVRQPDHLSRTRIRLQAFLPLSLSALTFSFDPFMVSTFRDLHWIAVWDGLVWGWLWMRMHNLYTVIAAHAVEVILLYLIIRGILS</sequence>
<evidence type="ECO:0000313" key="2">
    <source>
        <dbReference type="EMBL" id="WNM58330.1"/>
    </source>
</evidence>
<dbReference type="AlphaFoldDB" id="A0AA96GDS9"/>
<reference evidence="2 3" key="1">
    <citation type="submission" date="2023-01" db="EMBL/GenBank/DDBJ databases">
        <title>Cultivation and genomic characterization of new, ubiquitous marine nitrite-oxidizing bacteria from the Nitrospirales.</title>
        <authorList>
            <person name="Mueller A.J."/>
            <person name="Daebeler A."/>
            <person name="Herbold C.W."/>
            <person name="Kirkegaard R.H."/>
            <person name="Daims H."/>
        </authorList>
    </citation>
    <scope>NUCLEOTIDE SEQUENCE [LARGE SCALE GENOMIC DNA]</scope>
    <source>
        <strain evidence="2 3">VA</strain>
    </source>
</reference>
<proteinExistence type="predicted"/>
<feature type="transmembrane region" description="Helical" evidence="1">
    <location>
        <begin position="31"/>
        <end position="52"/>
    </location>
</feature>
<feature type="transmembrane region" description="Helical" evidence="1">
    <location>
        <begin position="72"/>
        <end position="94"/>
    </location>
</feature>
<gene>
    <name evidence="2" type="ORF">PP769_00790</name>
</gene>
<dbReference type="EMBL" id="CP116967">
    <property type="protein sequence ID" value="WNM58330.1"/>
    <property type="molecule type" value="Genomic_DNA"/>
</dbReference>
<feature type="transmembrane region" description="Helical" evidence="1">
    <location>
        <begin position="208"/>
        <end position="230"/>
    </location>
</feature>
<dbReference type="RefSeq" id="WP_312644020.1">
    <property type="nucleotide sequence ID" value="NZ_CP116967.1"/>
</dbReference>
<accession>A0AA96GDS9</accession>
<keyword evidence="1" id="KW-0472">Membrane</keyword>
<keyword evidence="1" id="KW-1133">Transmembrane helix</keyword>
<protein>
    <submittedName>
        <fullName evidence="2">Uncharacterized protein</fullName>
    </submittedName>
</protein>
<feature type="transmembrane region" description="Helical" evidence="1">
    <location>
        <begin position="163"/>
        <end position="181"/>
    </location>
</feature>
<name>A0AA96GDS9_9BACT</name>
<feature type="transmembrane region" description="Helical" evidence="1">
    <location>
        <begin position="114"/>
        <end position="143"/>
    </location>
</feature>